<protein>
    <submittedName>
        <fullName evidence="2">SlyX</fullName>
    </submittedName>
</protein>
<keyword evidence="1" id="KW-0175">Coiled coil</keyword>
<evidence type="ECO:0000313" key="2">
    <source>
        <dbReference type="EMBL" id="ADE40320.1"/>
    </source>
</evidence>
<accession>D5BNC7</accession>
<sequence length="73" mass="8324">MLKRAMDTKIKNLEEQTAILQAELSQMSDELYAQQKEIERLRIDIGNLKSKLQNVPTDSGILTADEDVPPPHY</sequence>
<keyword evidence="3" id="KW-1185">Reference proteome</keyword>
<proteinExistence type="predicted"/>
<evidence type="ECO:0000256" key="1">
    <source>
        <dbReference type="SAM" id="Coils"/>
    </source>
</evidence>
<dbReference type="eggNOG" id="COG2900">
    <property type="taxonomic scope" value="Bacteria"/>
</dbReference>
<gene>
    <name evidence="2" type="ordered locus">SAR116_2077</name>
</gene>
<dbReference type="Pfam" id="PF04102">
    <property type="entry name" value="SlyX"/>
    <property type="match status" value="1"/>
</dbReference>
<reference evidence="2 3" key="1">
    <citation type="journal article" date="2010" name="J. Bacteriol.">
        <title>Complete genome sequence of "Candidatus Puniceispirillum marinum" IMCC1322, a representative of the SAR116 clade in the Alphaproteobacteria.</title>
        <authorList>
            <person name="Oh H.M."/>
            <person name="Kwon K.K."/>
            <person name="Kang I."/>
            <person name="Kang S.G."/>
            <person name="Lee J.H."/>
            <person name="Kim S.J."/>
            <person name="Cho J.C."/>
        </authorList>
    </citation>
    <scope>NUCLEOTIDE SEQUENCE [LARGE SCALE GENOMIC DNA]</scope>
    <source>
        <strain evidence="2 3">IMCC1322</strain>
    </source>
</reference>
<name>D5BNC7_PUNMI</name>
<dbReference type="EMBL" id="CP001751">
    <property type="protein sequence ID" value="ADE40320.1"/>
    <property type="molecule type" value="Genomic_DNA"/>
</dbReference>
<dbReference type="HOGENOM" id="CLU_180796_0_0_5"/>
<dbReference type="InterPro" id="IPR007236">
    <property type="entry name" value="SlyX"/>
</dbReference>
<dbReference type="KEGG" id="apb:SAR116_2077"/>
<evidence type="ECO:0000313" key="3">
    <source>
        <dbReference type="Proteomes" id="UP000007460"/>
    </source>
</evidence>
<dbReference type="STRING" id="488538.SAR116_2077"/>
<feature type="coiled-coil region" evidence="1">
    <location>
        <begin position="3"/>
        <end position="44"/>
    </location>
</feature>
<dbReference type="AlphaFoldDB" id="D5BNC7"/>
<organism evidence="2 3">
    <name type="scientific">Puniceispirillum marinum (strain IMCC1322)</name>
    <dbReference type="NCBI Taxonomy" id="488538"/>
    <lineage>
        <taxon>Bacteria</taxon>
        <taxon>Pseudomonadati</taxon>
        <taxon>Pseudomonadota</taxon>
        <taxon>Alphaproteobacteria</taxon>
        <taxon>Candidatus Puniceispirillales</taxon>
        <taxon>Candidatus Puniceispirillaceae</taxon>
        <taxon>Candidatus Puniceispirillum</taxon>
    </lineage>
</organism>
<dbReference type="Proteomes" id="UP000007460">
    <property type="component" value="Chromosome"/>
</dbReference>